<dbReference type="InterPro" id="IPR055259">
    <property type="entry name" value="YkvP/CgeB_Glyco_trans-like"/>
</dbReference>
<dbReference type="Pfam" id="PF13524">
    <property type="entry name" value="Glyco_trans_1_2"/>
    <property type="match status" value="1"/>
</dbReference>
<gene>
    <name evidence="2" type="ORF">MM415A01069_0013</name>
</gene>
<proteinExistence type="predicted"/>
<accession>A0A6M3K9H7</accession>
<sequence length="308" mass="35446">MRGSIILPTYLSEYCSPKIKNGIEDFSDTASVIGPIFYAIRDEFKFELKYEDKIDVPFTTDMVVTFGIPYHNRPHLIPGILDLSKHTKLVMFPGDLQCYNNSECLVNKIKVFERCDLLISGAYEQFENLYPQFWHKYVFSPLFFGPHDRYTSISFNNNPIMRCLLSGSMNPEVYPLRVAIKNAHMNEIDYKPTLYVRGDRYAKMLNSYFCCATCGSIFNSPIAKYFEIPAAGSLLIANETNDLIKVGFIPNVHYVPITKHNFTTVISQCLKNPSAYETIRKTGMGFVREKHGLPNRIEQLKRIFDTLF</sequence>
<feature type="domain" description="Spore protein YkvP/CgeB glycosyl transferase-like" evidence="1">
    <location>
        <begin position="196"/>
        <end position="300"/>
    </location>
</feature>
<organism evidence="2">
    <name type="scientific">viral metagenome</name>
    <dbReference type="NCBI Taxonomy" id="1070528"/>
    <lineage>
        <taxon>unclassified sequences</taxon>
        <taxon>metagenomes</taxon>
        <taxon>organismal metagenomes</taxon>
    </lineage>
</organism>
<dbReference type="AlphaFoldDB" id="A0A6M3K9H7"/>
<protein>
    <submittedName>
        <fullName evidence="2">Putative glycosyltransferase</fullName>
    </submittedName>
</protein>
<evidence type="ECO:0000259" key="1">
    <source>
        <dbReference type="Pfam" id="PF13524"/>
    </source>
</evidence>
<reference evidence="2" key="1">
    <citation type="submission" date="2020-03" db="EMBL/GenBank/DDBJ databases">
        <title>The deep terrestrial virosphere.</title>
        <authorList>
            <person name="Holmfeldt K."/>
            <person name="Nilsson E."/>
            <person name="Simone D."/>
            <person name="Lopez-Fernandez M."/>
            <person name="Wu X."/>
            <person name="de Brujin I."/>
            <person name="Lundin D."/>
            <person name="Andersson A."/>
            <person name="Bertilsson S."/>
            <person name="Dopson M."/>
        </authorList>
    </citation>
    <scope>NUCLEOTIDE SEQUENCE</scope>
    <source>
        <strain evidence="2">MM415A01069</strain>
    </source>
</reference>
<keyword evidence="2" id="KW-0808">Transferase</keyword>
<evidence type="ECO:0000313" key="2">
    <source>
        <dbReference type="EMBL" id="QJA78479.1"/>
    </source>
</evidence>
<name>A0A6M3K9H7_9ZZZZ</name>
<dbReference type="EMBL" id="MT142338">
    <property type="protein sequence ID" value="QJA78479.1"/>
    <property type="molecule type" value="Genomic_DNA"/>
</dbReference>
<dbReference type="GO" id="GO:0016740">
    <property type="term" value="F:transferase activity"/>
    <property type="evidence" value="ECO:0007669"/>
    <property type="project" value="UniProtKB-KW"/>
</dbReference>